<feature type="compositionally biased region" description="Low complexity" evidence="1">
    <location>
        <begin position="122"/>
        <end position="137"/>
    </location>
</feature>
<gene>
    <name evidence="2" type="ORF">P167DRAFT_545555</name>
</gene>
<dbReference type="AlphaFoldDB" id="A0A3N4KS35"/>
<protein>
    <submittedName>
        <fullName evidence="2">Uncharacterized protein</fullName>
    </submittedName>
</protein>
<dbReference type="Proteomes" id="UP000277580">
    <property type="component" value="Unassembled WGS sequence"/>
</dbReference>
<feature type="compositionally biased region" description="Basic and acidic residues" evidence="1">
    <location>
        <begin position="231"/>
        <end position="245"/>
    </location>
</feature>
<feature type="compositionally biased region" description="Basic residues" evidence="1">
    <location>
        <begin position="1"/>
        <end position="11"/>
    </location>
</feature>
<dbReference type="EMBL" id="ML119129">
    <property type="protein sequence ID" value="RPB12318.1"/>
    <property type="molecule type" value="Genomic_DNA"/>
</dbReference>
<feature type="region of interest" description="Disordered" evidence="1">
    <location>
        <begin position="321"/>
        <end position="348"/>
    </location>
</feature>
<feature type="region of interest" description="Disordered" evidence="1">
    <location>
        <begin position="109"/>
        <end position="137"/>
    </location>
</feature>
<sequence length="510" mass="55318">MAPVRTRKKGSKPLDSSPYKRNTGVILRQRPTLPSLKPFVPALLTIPAVSAAGKVGIPLEKFLASFSISSVEKICIPSAEKTPTPSAEKDTTSPRRLVATAPTSAHKYKYVPAEISPTTEKVTPQPQGTPTSTSSVVAISSPPAAANEAITTCIAARVGRKPVAAQYTFNESPALFSRGWGRARKNVGGPIPFKLCQRPPDNGGMRLREDPVKLKGTLFNGGMFAGFLKESAEREKENEARESDQRGSPMKLDSPMKEDSPMTVYSPMKLDMTMQVDMPVHIDVSVHEIFNAPLDSPKSPYVKPKLPQLFQKLIPTLTADQSGSKMSNVNSKLSPADANHEEESDDGEDFNQISRMDAHTHVGQMPWIANHTYVMTATRGAVPVSSHVPSLLAAIERGKAMLDLENPLPVPQGAGCTATPNCRQSLAYNAVVEFLTPKAETKDATPMIEKKDEFAASPAFNLTQRSVTERRLGPIKGAVQESGERSRVRVVTTVDGVNVVERYGVKMRKL</sequence>
<evidence type="ECO:0000256" key="1">
    <source>
        <dbReference type="SAM" id="MobiDB-lite"/>
    </source>
</evidence>
<accession>A0A3N4KS35</accession>
<feature type="region of interest" description="Disordered" evidence="1">
    <location>
        <begin position="231"/>
        <end position="262"/>
    </location>
</feature>
<proteinExistence type="predicted"/>
<dbReference type="OrthoDB" id="5414637at2759"/>
<evidence type="ECO:0000313" key="2">
    <source>
        <dbReference type="EMBL" id="RPB12318.1"/>
    </source>
</evidence>
<organism evidence="2 3">
    <name type="scientific">Morchella conica CCBAS932</name>
    <dbReference type="NCBI Taxonomy" id="1392247"/>
    <lineage>
        <taxon>Eukaryota</taxon>
        <taxon>Fungi</taxon>
        <taxon>Dikarya</taxon>
        <taxon>Ascomycota</taxon>
        <taxon>Pezizomycotina</taxon>
        <taxon>Pezizomycetes</taxon>
        <taxon>Pezizales</taxon>
        <taxon>Morchellaceae</taxon>
        <taxon>Morchella</taxon>
    </lineage>
</organism>
<name>A0A3N4KS35_9PEZI</name>
<keyword evidence="3" id="KW-1185">Reference proteome</keyword>
<evidence type="ECO:0000313" key="3">
    <source>
        <dbReference type="Proteomes" id="UP000277580"/>
    </source>
</evidence>
<feature type="region of interest" description="Disordered" evidence="1">
    <location>
        <begin position="1"/>
        <end position="25"/>
    </location>
</feature>
<dbReference type="InParanoid" id="A0A3N4KS35"/>
<reference evidence="2 3" key="1">
    <citation type="journal article" date="2018" name="Nat. Ecol. Evol.">
        <title>Pezizomycetes genomes reveal the molecular basis of ectomycorrhizal truffle lifestyle.</title>
        <authorList>
            <person name="Murat C."/>
            <person name="Payen T."/>
            <person name="Noel B."/>
            <person name="Kuo A."/>
            <person name="Morin E."/>
            <person name="Chen J."/>
            <person name="Kohler A."/>
            <person name="Krizsan K."/>
            <person name="Balestrini R."/>
            <person name="Da Silva C."/>
            <person name="Montanini B."/>
            <person name="Hainaut M."/>
            <person name="Levati E."/>
            <person name="Barry K.W."/>
            <person name="Belfiori B."/>
            <person name="Cichocki N."/>
            <person name="Clum A."/>
            <person name="Dockter R.B."/>
            <person name="Fauchery L."/>
            <person name="Guy J."/>
            <person name="Iotti M."/>
            <person name="Le Tacon F."/>
            <person name="Lindquist E.A."/>
            <person name="Lipzen A."/>
            <person name="Malagnac F."/>
            <person name="Mello A."/>
            <person name="Molinier V."/>
            <person name="Miyauchi S."/>
            <person name="Poulain J."/>
            <person name="Riccioni C."/>
            <person name="Rubini A."/>
            <person name="Sitrit Y."/>
            <person name="Splivallo R."/>
            <person name="Traeger S."/>
            <person name="Wang M."/>
            <person name="Zifcakova L."/>
            <person name="Wipf D."/>
            <person name="Zambonelli A."/>
            <person name="Paolocci F."/>
            <person name="Nowrousian M."/>
            <person name="Ottonello S."/>
            <person name="Baldrian P."/>
            <person name="Spatafora J.W."/>
            <person name="Henrissat B."/>
            <person name="Nagy L.G."/>
            <person name="Aury J.M."/>
            <person name="Wincker P."/>
            <person name="Grigoriev I.V."/>
            <person name="Bonfante P."/>
            <person name="Martin F.M."/>
        </authorList>
    </citation>
    <scope>NUCLEOTIDE SEQUENCE [LARGE SCALE GENOMIC DNA]</scope>
    <source>
        <strain evidence="2 3">CCBAS932</strain>
    </source>
</reference>
<feature type="compositionally biased region" description="Polar residues" evidence="1">
    <location>
        <begin position="321"/>
        <end position="333"/>
    </location>
</feature>